<evidence type="ECO:0000256" key="1">
    <source>
        <dbReference type="SAM" id="MobiDB-lite"/>
    </source>
</evidence>
<accession>A0A2G9GZX3</accession>
<dbReference type="PANTHER" id="PTHR34112">
    <property type="entry name" value="C-JUN-AMINO-TERMINAL KINASE-INTERACTING PROTEIN"/>
    <property type="match status" value="1"/>
</dbReference>
<dbReference type="AlphaFoldDB" id="A0A2G9GZX3"/>
<feature type="region of interest" description="Disordered" evidence="1">
    <location>
        <begin position="361"/>
        <end position="385"/>
    </location>
</feature>
<keyword evidence="3" id="KW-1185">Reference proteome</keyword>
<feature type="compositionally biased region" description="Polar residues" evidence="1">
    <location>
        <begin position="41"/>
        <end position="57"/>
    </location>
</feature>
<dbReference type="STRING" id="429701.A0A2G9GZX3"/>
<feature type="region of interest" description="Disordered" evidence="1">
    <location>
        <begin position="1"/>
        <end position="147"/>
    </location>
</feature>
<sequence>MERSEPTLVPEWLKTAGSSTVGGSTSHLDDHAASKVARNKSFVNSNGHDLGRSSSFERTTSSYFRRGSSSNSSGNLRSYSSFGRNQRDRHWEKDAYDSLDQDKSVLGDRRHRDFSDTPGNTLLGKFERDGLRRSQSMISGKRGDTWSKKVVTDSTTASGKNTSGFLTKSSPVGVVNRESFKRDFPSLGAEDREFPEVGRVPSPGLSTAIQSLPLGTSTSIGGEKWTSALAEVPMLVGSNGSALSSVQQAIPSSSASVAVGSTSSLNMAEAVAQGPSRAQTTPQVLNSSDKQKSKVGQPHHPLSSSVTVNHSPRGGPVKGDFSKASNVGKLQVLKTVREKNGAIPVVKDNLSPTSGAKAVSSTLADSSSVSGPAVTRGPPNNAVPDRKPVLTVLEKRPTSQAQSRNDFFNLVRKKSMTSPNSASDMAMPNSPSVLDTGTEVEVMPATNTQAVDVPASLNLSVGHLSEEKADVACNGDPKYVSNGMEHPSSDPIIPEEEEAAFLRSLGWEENDDEGGLTEEEINAFYKDLSKYINSKPFPKILQGGQLKFLLPFDSQIGGIGGISSGLRSSDAKLES</sequence>
<gene>
    <name evidence="2" type="ORF">CDL12_16845</name>
</gene>
<name>A0A2G9GZX3_9LAMI</name>
<evidence type="ECO:0000313" key="2">
    <source>
        <dbReference type="EMBL" id="PIN10560.1"/>
    </source>
</evidence>
<feature type="compositionally biased region" description="Polar residues" evidence="1">
    <location>
        <begin position="276"/>
        <end position="288"/>
    </location>
</feature>
<dbReference type="EMBL" id="NKXS01003193">
    <property type="protein sequence ID" value="PIN10560.1"/>
    <property type="molecule type" value="Genomic_DNA"/>
</dbReference>
<feature type="compositionally biased region" description="Low complexity" evidence="1">
    <location>
        <begin position="361"/>
        <end position="370"/>
    </location>
</feature>
<dbReference type="PANTHER" id="PTHR34112:SF13">
    <property type="entry name" value="OS04G0448200 PROTEIN"/>
    <property type="match status" value="1"/>
</dbReference>
<organism evidence="2 3">
    <name type="scientific">Handroanthus impetiginosus</name>
    <dbReference type="NCBI Taxonomy" id="429701"/>
    <lineage>
        <taxon>Eukaryota</taxon>
        <taxon>Viridiplantae</taxon>
        <taxon>Streptophyta</taxon>
        <taxon>Embryophyta</taxon>
        <taxon>Tracheophyta</taxon>
        <taxon>Spermatophyta</taxon>
        <taxon>Magnoliopsida</taxon>
        <taxon>eudicotyledons</taxon>
        <taxon>Gunneridae</taxon>
        <taxon>Pentapetalae</taxon>
        <taxon>asterids</taxon>
        <taxon>lamiids</taxon>
        <taxon>Lamiales</taxon>
        <taxon>Bignoniaceae</taxon>
        <taxon>Crescentiina</taxon>
        <taxon>Tabebuia alliance</taxon>
        <taxon>Handroanthus</taxon>
    </lineage>
</organism>
<protein>
    <submittedName>
        <fullName evidence="2">Uncharacterized protein</fullName>
    </submittedName>
</protein>
<feature type="compositionally biased region" description="Low complexity" evidence="1">
    <location>
        <begin position="58"/>
        <end position="82"/>
    </location>
</feature>
<dbReference type="OrthoDB" id="1917528at2759"/>
<evidence type="ECO:0000313" key="3">
    <source>
        <dbReference type="Proteomes" id="UP000231279"/>
    </source>
</evidence>
<reference evidence="3" key="1">
    <citation type="journal article" date="2018" name="Gigascience">
        <title>Genome assembly of the Pink Ipe (Handroanthus impetiginosus, Bignoniaceae), a highly valued, ecologically keystone Neotropical timber forest tree.</title>
        <authorList>
            <person name="Silva-Junior O.B."/>
            <person name="Grattapaglia D."/>
            <person name="Novaes E."/>
            <person name="Collevatti R.G."/>
        </authorList>
    </citation>
    <scope>NUCLEOTIDE SEQUENCE [LARGE SCALE GENOMIC DNA]</scope>
    <source>
        <strain evidence="3">cv. UFG-1</strain>
    </source>
</reference>
<proteinExistence type="predicted"/>
<feature type="compositionally biased region" description="Low complexity" evidence="1">
    <location>
        <begin position="15"/>
        <end position="26"/>
    </location>
</feature>
<comment type="caution">
    <text evidence="2">The sequence shown here is derived from an EMBL/GenBank/DDBJ whole genome shotgun (WGS) entry which is preliminary data.</text>
</comment>
<dbReference type="Proteomes" id="UP000231279">
    <property type="component" value="Unassembled WGS sequence"/>
</dbReference>
<feature type="compositionally biased region" description="Basic and acidic residues" evidence="1">
    <location>
        <begin position="85"/>
        <end position="115"/>
    </location>
</feature>
<feature type="region of interest" description="Disordered" evidence="1">
    <location>
        <begin position="268"/>
        <end position="323"/>
    </location>
</feature>